<protein>
    <recommendedName>
        <fullName evidence="5">DUF2845 domain-containing protein</fullName>
    </recommendedName>
</protein>
<proteinExistence type="predicted"/>
<gene>
    <name evidence="3" type="ORF">KEG57_04765</name>
</gene>
<evidence type="ECO:0000313" key="3">
    <source>
        <dbReference type="EMBL" id="MDC3979800.1"/>
    </source>
</evidence>
<dbReference type="EMBL" id="JAGTJJ010000001">
    <property type="protein sequence ID" value="MDC3979800.1"/>
    <property type="molecule type" value="Genomic_DNA"/>
</dbReference>
<keyword evidence="1" id="KW-0175">Coiled coil</keyword>
<evidence type="ECO:0000256" key="2">
    <source>
        <dbReference type="SAM" id="Phobius"/>
    </source>
</evidence>
<comment type="caution">
    <text evidence="3">The sequence shown here is derived from an EMBL/GenBank/DDBJ whole genome shotgun (WGS) entry which is preliminary data.</text>
</comment>
<name>A0A9X3WZG9_9BACT</name>
<dbReference type="Proteomes" id="UP001151081">
    <property type="component" value="Unassembled WGS sequence"/>
</dbReference>
<evidence type="ECO:0000256" key="1">
    <source>
        <dbReference type="SAM" id="Coils"/>
    </source>
</evidence>
<evidence type="ECO:0008006" key="5">
    <source>
        <dbReference type="Google" id="ProtNLM"/>
    </source>
</evidence>
<accession>A0A9X3WZG9</accession>
<feature type="transmembrane region" description="Helical" evidence="2">
    <location>
        <begin position="6"/>
        <end position="24"/>
    </location>
</feature>
<reference evidence="3 4" key="1">
    <citation type="submission" date="2021-04" db="EMBL/GenBank/DDBJ databases">
        <title>Genome analysis of Polyangium sp.</title>
        <authorList>
            <person name="Li Y."/>
            <person name="Wang J."/>
        </authorList>
    </citation>
    <scope>NUCLEOTIDE SEQUENCE [LARGE SCALE GENOMIC DNA]</scope>
    <source>
        <strain evidence="3 4">SDU14</strain>
    </source>
</reference>
<sequence length="132" mass="15021">MDLMIAFVVTFGIATAIAAALLSARDRLRKRREQARLQAIAQREAEQKAARLEDLISRFGERDATRIIDGTIWQGATREMVIEALGEPLDIDERVTAKQTRHIFKYHQLGKNRYGLRVTLEDDLVVGWETKG</sequence>
<organism evidence="3 4">
    <name type="scientific">Polyangium jinanense</name>
    <dbReference type="NCBI Taxonomy" id="2829994"/>
    <lineage>
        <taxon>Bacteria</taxon>
        <taxon>Pseudomonadati</taxon>
        <taxon>Myxococcota</taxon>
        <taxon>Polyangia</taxon>
        <taxon>Polyangiales</taxon>
        <taxon>Polyangiaceae</taxon>
        <taxon>Polyangium</taxon>
    </lineage>
</organism>
<keyword evidence="2" id="KW-0812">Transmembrane</keyword>
<keyword evidence="2" id="KW-1133">Transmembrane helix</keyword>
<dbReference type="RefSeq" id="WP_272458186.1">
    <property type="nucleotide sequence ID" value="NZ_JAGTJJ010000001.1"/>
</dbReference>
<keyword evidence="4" id="KW-1185">Reference proteome</keyword>
<feature type="coiled-coil region" evidence="1">
    <location>
        <begin position="18"/>
        <end position="62"/>
    </location>
</feature>
<keyword evidence="2" id="KW-0472">Membrane</keyword>
<evidence type="ECO:0000313" key="4">
    <source>
        <dbReference type="Proteomes" id="UP001151081"/>
    </source>
</evidence>
<dbReference type="AlphaFoldDB" id="A0A9X3WZG9"/>